<keyword evidence="3" id="KW-1185">Reference proteome</keyword>
<name>A0A1C7MHT9_GRIFR</name>
<feature type="signal peptide" evidence="1">
    <location>
        <begin position="1"/>
        <end position="20"/>
    </location>
</feature>
<reference evidence="2 3" key="1">
    <citation type="submission" date="2016-03" db="EMBL/GenBank/DDBJ databases">
        <title>Whole genome sequencing of Grifola frondosa 9006-11.</title>
        <authorList>
            <person name="Min B."/>
            <person name="Park H."/>
            <person name="Kim J.-G."/>
            <person name="Cho H."/>
            <person name="Oh Y.-L."/>
            <person name="Kong W.-S."/>
            <person name="Choi I.-G."/>
        </authorList>
    </citation>
    <scope>NUCLEOTIDE SEQUENCE [LARGE SCALE GENOMIC DNA]</scope>
    <source>
        <strain evidence="2 3">9006-11</strain>
    </source>
</reference>
<keyword evidence="1" id="KW-0732">Signal</keyword>
<protein>
    <recommendedName>
        <fullName evidence="4">Secreted protein</fullName>
    </recommendedName>
</protein>
<accession>A0A1C7MHT9</accession>
<proteinExistence type="predicted"/>
<comment type="caution">
    <text evidence="2">The sequence shown here is derived from an EMBL/GenBank/DDBJ whole genome shotgun (WGS) entry which is preliminary data.</text>
</comment>
<evidence type="ECO:0008006" key="4">
    <source>
        <dbReference type="Google" id="ProtNLM"/>
    </source>
</evidence>
<evidence type="ECO:0000256" key="1">
    <source>
        <dbReference type="SAM" id="SignalP"/>
    </source>
</evidence>
<dbReference type="AlphaFoldDB" id="A0A1C7MHT9"/>
<dbReference type="EMBL" id="LUGG01000003">
    <property type="protein sequence ID" value="OBZ76453.1"/>
    <property type="molecule type" value="Genomic_DNA"/>
</dbReference>
<dbReference type="Proteomes" id="UP000092993">
    <property type="component" value="Unassembled WGS sequence"/>
</dbReference>
<feature type="chain" id="PRO_5008889137" description="Secreted protein" evidence="1">
    <location>
        <begin position="21"/>
        <end position="87"/>
    </location>
</feature>
<evidence type="ECO:0000313" key="3">
    <source>
        <dbReference type="Proteomes" id="UP000092993"/>
    </source>
</evidence>
<organism evidence="2 3">
    <name type="scientific">Grifola frondosa</name>
    <name type="common">Maitake</name>
    <name type="synonym">Polyporus frondosus</name>
    <dbReference type="NCBI Taxonomy" id="5627"/>
    <lineage>
        <taxon>Eukaryota</taxon>
        <taxon>Fungi</taxon>
        <taxon>Dikarya</taxon>
        <taxon>Basidiomycota</taxon>
        <taxon>Agaricomycotina</taxon>
        <taxon>Agaricomycetes</taxon>
        <taxon>Polyporales</taxon>
        <taxon>Grifolaceae</taxon>
        <taxon>Grifola</taxon>
    </lineage>
</organism>
<sequence>MPPLYTCVALTLCVLPVSLNFKCDWTLACRQQAIATSDKRFREALRRVPFVRGVRTESRGFENMQAVGSCQAIRLDHDDSQQRVLSE</sequence>
<gene>
    <name evidence="2" type="ORF">A0H81_03105</name>
</gene>
<evidence type="ECO:0000313" key="2">
    <source>
        <dbReference type="EMBL" id="OBZ76453.1"/>
    </source>
</evidence>